<feature type="compositionally biased region" description="Acidic residues" evidence="1">
    <location>
        <begin position="199"/>
        <end position="222"/>
    </location>
</feature>
<feature type="compositionally biased region" description="Basic and acidic residues" evidence="1">
    <location>
        <begin position="506"/>
        <end position="518"/>
    </location>
</feature>
<gene>
    <name evidence="2" type="ORF">BU16DRAFT_583382</name>
</gene>
<feature type="compositionally biased region" description="Basic and acidic residues" evidence="1">
    <location>
        <begin position="224"/>
        <end position="235"/>
    </location>
</feature>
<keyword evidence="3" id="KW-1185">Reference proteome</keyword>
<feature type="region of interest" description="Disordered" evidence="1">
    <location>
        <begin position="457"/>
        <end position="650"/>
    </location>
</feature>
<dbReference type="Proteomes" id="UP000799750">
    <property type="component" value="Unassembled WGS sequence"/>
</dbReference>
<accession>A0A6A6QLA3</accession>
<feature type="region of interest" description="Disordered" evidence="1">
    <location>
        <begin position="167"/>
        <end position="351"/>
    </location>
</feature>
<feature type="compositionally biased region" description="Polar residues" evidence="1">
    <location>
        <begin position="528"/>
        <end position="543"/>
    </location>
</feature>
<feature type="compositionally biased region" description="Acidic residues" evidence="1">
    <location>
        <begin position="254"/>
        <end position="266"/>
    </location>
</feature>
<feature type="compositionally biased region" description="Polar residues" evidence="1">
    <location>
        <begin position="607"/>
        <end position="619"/>
    </location>
</feature>
<organism evidence="2 3">
    <name type="scientific">Lophium mytilinum</name>
    <dbReference type="NCBI Taxonomy" id="390894"/>
    <lineage>
        <taxon>Eukaryota</taxon>
        <taxon>Fungi</taxon>
        <taxon>Dikarya</taxon>
        <taxon>Ascomycota</taxon>
        <taxon>Pezizomycotina</taxon>
        <taxon>Dothideomycetes</taxon>
        <taxon>Pleosporomycetidae</taxon>
        <taxon>Mytilinidiales</taxon>
        <taxon>Mytilinidiaceae</taxon>
        <taxon>Lophium</taxon>
    </lineage>
</organism>
<dbReference type="EMBL" id="MU004192">
    <property type="protein sequence ID" value="KAF2493248.1"/>
    <property type="molecule type" value="Genomic_DNA"/>
</dbReference>
<dbReference type="AlphaFoldDB" id="A0A6A6QLA3"/>
<evidence type="ECO:0000256" key="1">
    <source>
        <dbReference type="SAM" id="MobiDB-lite"/>
    </source>
</evidence>
<sequence length="650" mass="71021">MASSLDWQYMDEFTMFSGMTARGVAGSGAVTDDLIDIEDAAFTLSPSLEALEEKNGEFEVYQAAGAGSPQLEIFRGLGYHIGATSLNLFGDYDWEGRRRDTPYSTVTLSSTDSSWSSGHDGRRPDGVYSTDVPWDNNWSGYHEGVWQVARYPEGVISSTESNRYGEFSRTNVFQETEKDDTDLSGASDSEAGDQGGSEAGDENDSEADDKDDSEAGNEEAGNEEASKASHEKASDAGDSEASEFDDEVYHESDCGPDVDSDEEVLETTETPITAEPHHTSNKSETPSERVDEEGEEQDFQHPYRNEGQYRVYHHSPYGKSPNGSTVHNPGSPKLDFNQLPRESSTPDLEDLEDECDAVRLHKSIRDSPSNRDRTVLLADVNIRPLRGLHAGGKLGGTGMAKLATLLRKDVLLDTLDSGVGGQSRGGKRSRPDDGPLHGVPNMFAMSLEGHKALVAREAAKRKERDGDSDSEDEEEEEAKLGKKDAERWKTPKKKRARQTSEEDEWWDRWDTFKGDRAHSPFFGPAYGSRNQDGSHTARSSSVEARNGAKSPREGSGSPVELIFTCPGHFPNLPTHTRHTSASSRTVGRTPSVPGSFPTSPGFDPVSPSHSSRVSTNVYANGSPVAPGYFPASPIDRSSPDIKVEDVDEYR</sequence>
<feature type="compositionally biased region" description="Low complexity" evidence="1">
    <location>
        <begin position="104"/>
        <end position="117"/>
    </location>
</feature>
<feature type="compositionally biased region" description="Basic and acidic residues" evidence="1">
    <location>
        <begin position="457"/>
        <end position="467"/>
    </location>
</feature>
<feature type="region of interest" description="Disordered" evidence="1">
    <location>
        <begin position="103"/>
        <end position="133"/>
    </location>
</feature>
<feature type="region of interest" description="Disordered" evidence="1">
    <location>
        <begin position="415"/>
        <end position="441"/>
    </location>
</feature>
<feature type="compositionally biased region" description="Basic and acidic residues" evidence="1">
    <location>
        <begin position="478"/>
        <end position="489"/>
    </location>
</feature>
<evidence type="ECO:0000313" key="2">
    <source>
        <dbReference type="EMBL" id="KAF2493248.1"/>
    </source>
</evidence>
<proteinExistence type="predicted"/>
<evidence type="ECO:0000313" key="3">
    <source>
        <dbReference type="Proteomes" id="UP000799750"/>
    </source>
</evidence>
<feature type="compositionally biased region" description="Basic and acidic residues" evidence="1">
    <location>
        <begin position="637"/>
        <end position="650"/>
    </location>
</feature>
<reference evidence="2" key="1">
    <citation type="journal article" date="2020" name="Stud. Mycol.">
        <title>101 Dothideomycetes genomes: a test case for predicting lifestyles and emergence of pathogens.</title>
        <authorList>
            <person name="Haridas S."/>
            <person name="Albert R."/>
            <person name="Binder M."/>
            <person name="Bloem J."/>
            <person name="Labutti K."/>
            <person name="Salamov A."/>
            <person name="Andreopoulos B."/>
            <person name="Baker S."/>
            <person name="Barry K."/>
            <person name="Bills G."/>
            <person name="Bluhm B."/>
            <person name="Cannon C."/>
            <person name="Castanera R."/>
            <person name="Culley D."/>
            <person name="Daum C."/>
            <person name="Ezra D."/>
            <person name="Gonzalez J."/>
            <person name="Henrissat B."/>
            <person name="Kuo A."/>
            <person name="Liang C."/>
            <person name="Lipzen A."/>
            <person name="Lutzoni F."/>
            <person name="Magnuson J."/>
            <person name="Mondo S."/>
            <person name="Nolan M."/>
            <person name="Ohm R."/>
            <person name="Pangilinan J."/>
            <person name="Park H.-J."/>
            <person name="Ramirez L."/>
            <person name="Alfaro M."/>
            <person name="Sun H."/>
            <person name="Tritt A."/>
            <person name="Yoshinaga Y."/>
            <person name="Zwiers L.-H."/>
            <person name="Turgeon B."/>
            <person name="Goodwin S."/>
            <person name="Spatafora J."/>
            <person name="Crous P."/>
            <person name="Grigoriev I."/>
        </authorList>
    </citation>
    <scope>NUCLEOTIDE SEQUENCE</scope>
    <source>
        <strain evidence="2">CBS 269.34</strain>
    </source>
</reference>
<feature type="compositionally biased region" description="Acidic residues" evidence="1">
    <location>
        <begin position="237"/>
        <end position="246"/>
    </location>
</feature>
<name>A0A6A6QLA3_9PEZI</name>
<protein>
    <submittedName>
        <fullName evidence="2">Uncharacterized protein</fullName>
    </submittedName>
</protein>
<feature type="compositionally biased region" description="Acidic residues" evidence="1">
    <location>
        <begin position="468"/>
        <end position="477"/>
    </location>
</feature>